<dbReference type="Proteomes" id="UP000595663">
    <property type="component" value="Chromosome"/>
</dbReference>
<feature type="domain" description="Polysaccharide chain length determinant N-terminal" evidence="18">
    <location>
        <begin position="19"/>
        <end position="108"/>
    </location>
</feature>
<accession>A0A7R6P1L0</accession>
<dbReference type="GO" id="GO:0004715">
    <property type="term" value="F:non-membrane spanning protein tyrosine kinase activity"/>
    <property type="evidence" value="ECO:0007669"/>
    <property type="project" value="UniProtKB-EC"/>
</dbReference>
<dbReference type="InterPro" id="IPR005702">
    <property type="entry name" value="Wzc-like_C"/>
</dbReference>
<dbReference type="Gene3D" id="3.40.50.300">
    <property type="entry name" value="P-loop containing nucleotide triphosphate hydrolases"/>
    <property type="match status" value="1"/>
</dbReference>
<name>A0A7R6P1L0_9GAMM</name>
<dbReference type="NCBIfam" id="TIGR01007">
    <property type="entry name" value="eps_fam"/>
    <property type="match status" value="1"/>
</dbReference>
<dbReference type="Pfam" id="PF02706">
    <property type="entry name" value="Wzz"/>
    <property type="match status" value="1"/>
</dbReference>
<organism evidence="21 22">
    <name type="scientific">Amphritea japonica ATCC BAA-1530</name>
    <dbReference type="NCBI Taxonomy" id="1278309"/>
    <lineage>
        <taxon>Bacteria</taxon>
        <taxon>Pseudomonadati</taxon>
        <taxon>Pseudomonadota</taxon>
        <taxon>Gammaproteobacteria</taxon>
        <taxon>Oceanospirillales</taxon>
        <taxon>Oceanospirillaceae</taxon>
        <taxon>Amphritea</taxon>
    </lineage>
</organism>
<evidence type="ECO:0000256" key="3">
    <source>
        <dbReference type="ARBA" id="ARBA00008883"/>
    </source>
</evidence>
<dbReference type="Pfam" id="PF13614">
    <property type="entry name" value="AAA_31"/>
    <property type="match status" value="1"/>
</dbReference>
<dbReference type="OrthoDB" id="9775724at2"/>
<evidence type="ECO:0000256" key="10">
    <source>
        <dbReference type="ARBA" id="ARBA00022777"/>
    </source>
</evidence>
<dbReference type="Pfam" id="PF13807">
    <property type="entry name" value="GNVR"/>
    <property type="match status" value="1"/>
</dbReference>
<comment type="similarity">
    <text evidence="2">Belongs to the CpsD/CapB family.</text>
</comment>
<evidence type="ECO:0000256" key="16">
    <source>
        <dbReference type="SAM" id="Coils"/>
    </source>
</evidence>
<dbReference type="AlphaFoldDB" id="A0A7R6P1L0"/>
<evidence type="ECO:0000256" key="13">
    <source>
        <dbReference type="ARBA" id="ARBA00023136"/>
    </source>
</evidence>
<comment type="catalytic activity">
    <reaction evidence="15">
        <text>L-tyrosyl-[protein] + ATP = O-phospho-L-tyrosyl-[protein] + ADP + H(+)</text>
        <dbReference type="Rhea" id="RHEA:10596"/>
        <dbReference type="Rhea" id="RHEA-COMP:10136"/>
        <dbReference type="Rhea" id="RHEA-COMP:20101"/>
        <dbReference type="ChEBI" id="CHEBI:15378"/>
        <dbReference type="ChEBI" id="CHEBI:30616"/>
        <dbReference type="ChEBI" id="CHEBI:46858"/>
        <dbReference type="ChEBI" id="CHEBI:61978"/>
        <dbReference type="ChEBI" id="CHEBI:456216"/>
        <dbReference type="EC" id="2.7.10.2"/>
    </reaction>
</comment>
<dbReference type="SUPFAM" id="SSF52540">
    <property type="entry name" value="P-loop containing nucleoside triphosphate hydrolases"/>
    <property type="match status" value="1"/>
</dbReference>
<dbReference type="InterPro" id="IPR027417">
    <property type="entry name" value="P-loop_NTPase"/>
</dbReference>
<evidence type="ECO:0000256" key="2">
    <source>
        <dbReference type="ARBA" id="ARBA00007316"/>
    </source>
</evidence>
<dbReference type="PANTHER" id="PTHR32309">
    <property type="entry name" value="TYROSINE-PROTEIN KINASE"/>
    <property type="match status" value="1"/>
</dbReference>
<feature type="domain" description="Tyrosine-protein kinase G-rich" evidence="20">
    <location>
        <begin position="393"/>
        <end position="464"/>
    </location>
</feature>
<dbReference type="FunFam" id="3.40.50.300:FF:000527">
    <property type="entry name" value="Tyrosine-protein kinase etk"/>
    <property type="match status" value="1"/>
</dbReference>
<dbReference type="GO" id="GO:0005524">
    <property type="term" value="F:ATP binding"/>
    <property type="evidence" value="ECO:0007669"/>
    <property type="project" value="UniProtKB-KW"/>
</dbReference>
<dbReference type="InterPro" id="IPR025669">
    <property type="entry name" value="AAA_dom"/>
</dbReference>
<dbReference type="RefSeq" id="WP_019621887.1">
    <property type="nucleotide sequence ID" value="NZ_AP014545.1"/>
</dbReference>
<dbReference type="InterPro" id="IPR050445">
    <property type="entry name" value="Bact_polysacc_biosynth/exp"/>
</dbReference>
<feature type="coiled-coil region" evidence="16">
    <location>
        <begin position="367"/>
        <end position="404"/>
    </location>
</feature>
<evidence type="ECO:0000256" key="12">
    <source>
        <dbReference type="ARBA" id="ARBA00022989"/>
    </source>
</evidence>
<evidence type="ECO:0000259" key="20">
    <source>
        <dbReference type="Pfam" id="PF13807"/>
    </source>
</evidence>
<evidence type="ECO:0000313" key="22">
    <source>
        <dbReference type="Proteomes" id="UP000595663"/>
    </source>
</evidence>
<keyword evidence="12 17" id="KW-1133">Transmembrane helix</keyword>
<evidence type="ECO:0000256" key="14">
    <source>
        <dbReference type="ARBA" id="ARBA00023137"/>
    </source>
</evidence>
<keyword evidence="7" id="KW-0808">Transferase</keyword>
<keyword evidence="5" id="KW-1003">Cell membrane</keyword>
<dbReference type="GO" id="GO:0005886">
    <property type="term" value="C:plasma membrane"/>
    <property type="evidence" value="ECO:0007669"/>
    <property type="project" value="UniProtKB-SubCell"/>
</dbReference>
<dbReference type="InterPro" id="IPR003856">
    <property type="entry name" value="LPS_length_determ_N"/>
</dbReference>
<evidence type="ECO:0000259" key="18">
    <source>
        <dbReference type="Pfam" id="PF02706"/>
    </source>
</evidence>
<proteinExistence type="inferred from homology"/>
<evidence type="ECO:0000256" key="17">
    <source>
        <dbReference type="SAM" id="Phobius"/>
    </source>
</evidence>
<keyword evidence="13 17" id="KW-0472">Membrane</keyword>
<dbReference type="InterPro" id="IPR032807">
    <property type="entry name" value="GNVR"/>
</dbReference>
<dbReference type="EC" id="2.7.10.2" evidence="4"/>
<feature type="domain" description="AAA" evidence="19">
    <location>
        <begin position="544"/>
        <end position="664"/>
    </location>
</feature>
<keyword evidence="22" id="KW-1185">Reference proteome</keyword>
<gene>
    <name evidence="21" type="ORF">AMJAP_0876</name>
</gene>
<evidence type="ECO:0000256" key="8">
    <source>
        <dbReference type="ARBA" id="ARBA00022692"/>
    </source>
</evidence>
<keyword evidence="9" id="KW-0547">Nucleotide-binding</keyword>
<keyword evidence="11" id="KW-0067">ATP-binding</keyword>
<evidence type="ECO:0000256" key="1">
    <source>
        <dbReference type="ARBA" id="ARBA00004429"/>
    </source>
</evidence>
<evidence type="ECO:0000259" key="19">
    <source>
        <dbReference type="Pfam" id="PF13614"/>
    </source>
</evidence>
<feature type="transmembrane region" description="Helical" evidence="17">
    <location>
        <begin position="445"/>
        <end position="465"/>
    </location>
</feature>
<keyword evidence="14" id="KW-0829">Tyrosine-protein kinase</keyword>
<dbReference type="KEGG" id="ajp:AMJAP_0876"/>
<comment type="similarity">
    <text evidence="3">Belongs to the etk/wzc family.</text>
</comment>
<keyword evidence="10" id="KW-0418">Kinase</keyword>
<dbReference type="GO" id="GO:0042802">
    <property type="term" value="F:identical protein binding"/>
    <property type="evidence" value="ECO:0007669"/>
    <property type="project" value="UniProtKB-ARBA"/>
</dbReference>
<dbReference type="EMBL" id="AP014545">
    <property type="protein sequence ID" value="BBB25473.1"/>
    <property type="molecule type" value="Genomic_DNA"/>
</dbReference>
<evidence type="ECO:0000256" key="6">
    <source>
        <dbReference type="ARBA" id="ARBA00022519"/>
    </source>
</evidence>
<sequence length="740" mass="82623">MDTTASQDRFSHQMQDEVIDLRQYWMTINRHKWGIFGFALIVSILTTLVVFSMKPAYRATATLLIESQQANVVSIEEVYGLDTKNNEYYLTQFEILKSRQLAEKVILKLNLVEHPEFNPEPSAFSFNWRDLLPVELPQKELTADELAKIKLQHITNSFLQRLSVAPVRKTQLVKITFEANSPLLAAQVANAVGDAYIENNLDSRLQLTYKASEWLMERLSGLRDQVNAAEDKLQEYRNREGIVGSDGGAEIANNELSLISTRLVDARRKRLEAESLHRQIKAVASPDLEAYENIPLILNHPLIRDLKRAELEIALKKADLSKRYGPKHPQMQAAESELKDVRSSLYNQIKRIVSSVENDYRIALTNERSLKADQEKAKQSLQAINNKDHRLKSLEKEAESTRQLYDTFFNRLNETNATGNLQTANARISDPAVVPMKPAKPKKKLIVVLSFVASLMFGVVLAFLMEALNNTVKTAADVETKLQSTMLGLLPLLTQKKGEEESSYKAYITDPQSPYAESVRTIRTGVVLSALDNPHKILCCTSSIPGEGKTSLAINLATSLGQMEKVLLIDADMRRPSIAKAFSLSNKSPGLSNLVAGTSKLEQCIHRADINNIDLMTAGTLPPNPLDLLASKRFAKVLEALETHYDRIVIDTAPTQAVSDALVLAQHVGAMIYVVKADSTNYQQAKAGLKRLKEANAPIIGVVLNQLDTKKASKYYGNDYEGYYDSYGYVEQDPAVKSST</sequence>
<dbReference type="PANTHER" id="PTHR32309:SF13">
    <property type="entry name" value="FERRIC ENTEROBACTIN TRANSPORT PROTEIN FEPE"/>
    <property type="match status" value="1"/>
</dbReference>
<keyword evidence="8 17" id="KW-0812">Transmembrane</keyword>
<evidence type="ECO:0000256" key="15">
    <source>
        <dbReference type="ARBA" id="ARBA00051245"/>
    </source>
</evidence>
<evidence type="ECO:0000256" key="11">
    <source>
        <dbReference type="ARBA" id="ARBA00022840"/>
    </source>
</evidence>
<evidence type="ECO:0000313" key="21">
    <source>
        <dbReference type="EMBL" id="BBB25473.1"/>
    </source>
</evidence>
<comment type="subcellular location">
    <subcellularLocation>
        <location evidence="1">Cell inner membrane</location>
        <topology evidence="1">Multi-pass membrane protein</topology>
    </subcellularLocation>
</comment>
<keyword evidence="16" id="KW-0175">Coiled coil</keyword>
<evidence type="ECO:0000256" key="9">
    <source>
        <dbReference type="ARBA" id="ARBA00022741"/>
    </source>
</evidence>
<reference evidence="21 22" key="1">
    <citation type="journal article" date="2008" name="Int. J. Syst. Evol. Microbiol.">
        <title>Amphritea japonica sp. nov. and Amphritea balenae sp. nov., isolated from the sediment adjacent to sperm whale carcasses off Kagoshima, Japan.</title>
        <authorList>
            <person name="Miyazaki M."/>
            <person name="Nogi Y."/>
            <person name="Fujiwara Y."/>
            <person name="Kawato M."/>
            <person name="Nagahama T."/>
            <person name="Kubokawa K."/>
            <person name="Horikoshi K."/>
        </authorList>
    </citation>
    <scope>NUCLEOTIDE SEQUENCE [LARGE SCALE GENOMIC DNA]</scope>
    <source>
        <strain evidence="21 22">ATCC BAA-1530</strain>
    </source>
</reference>
<evidence type="ECO:0000256" key="4">
    <source>
        <dbReference type="ARBA" id="ARBA00011903"/>
    </source>
</evidence>
<dbReference type="CDD" id="cd05387">
    <property type="entry name" value="BY-kinase"/>
    <property type="match status" value="1"/>
</dbReference>
<evidence type="ECO:0000256" key="7">
    <source>
        <dbReference type="ARBA" id="ARBA00022679"/>
    </source>
</evidence>
<protein>
    <recommendedName>
        <fullName evidence="4">non-specific protein-tyrosine kinase</fullName>
        <ecNumber evidence="4">2.7.10.2</ecNumber>
    </recommendedName>
</protein>
<keyword evidence="6" id="KW-0997">Cell inner membrane</keyword>
<evidence type="ECO:0000256" key="5">
    <source>
        <dbReference type="ARBA" id="ARBA00022475"/>
    </source>
</evidence>
<feature type="transmembrane region" description="Helical" evidence="17">
    <location>
        <begin position="33"/>
        <end position="51"/>
    </location>
</feature>